<keyword evidence="3 8" id="KW-0812">Transmembrane</keyword>
<comment type="subcellular location">
    <subcellularLocation>
        <location evidence="1">Cell membrane</location>
        <topology evidence="1">Single-pass type II membrane protein</topology>
    </subcellularLocation>
</comment>
<dbReference type="Proteomes" id="UP000182284">
    <property type="component" value="Unassembled WGS sequence"/>
</dbReference>
<evidence type="ECO:0000313" key="11">
    <source>
        <dbReference type="Proteomes" id="UP000182284"/>
    </source>
</evidence>
<organism evidence="10 11">
    <name type="scientific">Celeribacter baekdonensis</name>
    <dbReference type="NCBI Taxonomy" id="875171"/>
    <lineage>
        <taxon>Bacteria</taxon>
        <taxon>Pseudomonadati</taxon>
        <taxon>Pseudomonadota</taxon>
        <taxon>Alphaproteobacteria</taxon>
        <taxon>Rhodobacterales</taxon>
        <taxon>Roseobacteraceae</taxon>
        <taxon>Celeribacter</taxon>
    </lineage>
</organism>
<name>A0A1G7PWK6_9RHOB</name>
<dbReference type="SUPFAM" id="SSF109998">
    <property type="entry name" value="Triger factor/SurA peptide-binding domain-like"/>
    <property type="match status" value="1"/>
</dbReference>
<accession>A0A1G7PWK6</accession>
<dbReference type="Pfam" id="PF13624">
    <property type="entry name" value="SurA_N_3"/>
    <property type="match status" value="1"/>
</dbReference>
<protein>
    <submittedName>
        <fullName evidence="10">Peptidyl-prolyl cis-trans isomerase D</fullName>
    </submittedName>
</protein>
<sequence>MAHGKGTGKQSGTKMVVWGILGLLIIGLGGFGTANFGGGVTRVARVGDEDITPTAYANALQTQIRAIESQTGQDITVQQALSFGLSQQVLGQLLDQAALDNETAKIGISVGDDAVRRELLAMDAFKGFDGTFSTETYKDMLARNNLDGKTFEAGLRKDAARAILTGALATGITMPPSYGQVVVDWLGERRTISVATLTVADLETGTPIASDADIQAWYDAHPDAYTAPEARKVTYAWLTPAMLTDEVELDETALRKLYNDNITSYVQPERRLVERLVYGSEEDAKAAAERITSGETSFEDEVTTRGLDLIDVDMGDVSADDLSSDAATVVFALEGTGVVGPVMSDLGPALYRVNGTLAGTEISFEEARDDLAVEMAADAAARLIADQIETFDNDLADGMTLENLAEATQMELGTMDWTPESEGGIAAYTAFKDAVATLSPDDYPAIMELGDGGVFAMRLDAIVPSAVRPLDEVRDQVSADWERDAIATLLTTRAEALETDVAAGTPITELGLASESFEAITRQGNIASMPAGFIDAVFAPGLTLGGTTLIPGQGRVVIAKIDKVDAPAKTDENSAIADGYITSAAQGAAQDVIAAFSNALRLREGVTVNEPALNAVHSQIQ</sequence>
<evidence type="ECO:0000256" key="3">
    <source>
        <dbReference type="ARBA" id="ARBA00022692"/>
    </source>
</evidence>
<feature type="transmembrane region" description="Helical" evidence="8">
    <location>
        <begin position="15"/>
        <end position="36"/>
    </location>
</feature>
<evidence type="ECO:0000256" key="6">
    <source>
        <dbReference type="ARBA" id="ARBA00023186"/>
    </source>
</evidence>
<evidence type="ECO:0000256" key="7">
    <source>
        <dbReference type="ARBA" id="ARBA00038408"/>
    </source>
</evidence>
<dbReference type="InterPro" id="IPR052029">
    <property type="entry name" value="PpiD_chaperone"/>
</dbReference>
<keyword evidence="10" id="KW-0413">Isomerase</keyword>
<keyword evidence="4 8" id="KW-1133">Transmembrane helix</keyword>
<evidence type="ECO:0000256" key="8">
    <source>
        <dbReference type="SAM" id="Phobius"/>
    </source>
</evidence>
<dbReference type="OrthoDB" id="9768393at2"/>
<keyword evidence="2" id="KW-1003">Cell membrane</keyword>
<dbReference type="GO" id="GO:0005886">
    <property type="term" value="C:plasma membrane"/>
    <property type="evidence" value="ECO:0007669"/>
    <property type="project" value="UniProtKB-SubCell"/>
</dbReference>
<keyword evidence="5 8" id="KW-0472">Membrane</keyword>
<dbReference type="PANTHER" id="PTHR47529:SF1">
    <property type="entry name" value="PERIPLASMIC CHAPERONE PPID"/>
    <property type="match status" value="1"/>
</dbReference>
<evidence type="ECO:0000256" key="5">
    <source>
        <dbReference type="ARBA" id="ARBA00023136"/>
    </source>
</evidence>
<evidence type="ECO:0000259" key="9">
    <source>
        <dbReference type="Pfam" id="PF13145"/>
    </source>
</evidence>
<evidence type="ECO:0000313" key="10">
    <source>
        <dbReference type="EMBL" id="SDF90611.1"/>
    </source>
</evidence>
<evidence type="ECO:0000256" key="2">
    <source>
        <dbReference type="ARBA" id="ARBA00022475"/>
    </source>
</evidence>
<dbReference type="InterPro" id="IPR000297">
    <property type="entry name" value="PPIase_PpiC"/>
</dbReference>
<proteinExistence type="inferred from homology"/>
<dbReference type="RefSeq" id="WP_074646007.1">
    <property type="nucleotide sequence ID" value="NZ_FNBL01000008.1"/>
</dbReference>
<feature type="domain" description="PpiC" evidence="9">
    <location>
        <begin position="250"/>
        <end position="369"/>
    </location>
</feature>
<dbReference type="Gene3D" id="1.10.4030.10">
    <property type="entry name" value="Porin chaperone SurA, peptide-binding domain"/>
    <property type="match status" value="1"/>
</dbReference>
<keyword evidence="6" id="KW-0143">Chaperone</keyword>
<dbReference type="Pfam" id="PF13145">
    <property type="entry name" value="Rotamase_2"/>
    <property type="match status" value="1"/>
</dbReference>
<comment type="similarity">
    <text evidence="7">Belongs to the PpiD chaperone family.</text>
</comment>
<dbReference type="SUPFAM" id="SSF54534">
    <property type="entry name" value="FKBP-like"/>
    <property type="match status" value="1"/>
</dbReference>
<dbReference type="PANTHER" id="PTHR47529">
    <property type="entry name" value="PEPTIDYL-PROLYL CIS-TRANS ISOMERASE D"/>
    <property type="match status" value="1"/>
</dbReference>
<evidence type="ECO:0000256" key="1">
    <source>
        <dbReference type="ARBA" id="ARBA00004401"/>
    </source>
</evidence>
<evidence type="ECO:0000256" key="4">
    <source>
        <dbReference type="ARBA" id="ARBA00022989"/>
    </source>
</evidence>
<dbReference type="EMBL" id="FNBL01000008">
    <property type="protein sequence ID" value="SDF90611.1"/>
    <property type="molecule type" value="Genomic_DNA"/>
</dbReference>
<dbReference type="GO" id="GO:0003755">
    <property type="term" value="F:peptidyl-prolyl cis-trans isomerase activity"/>
    <property type="evidence" value="ECO:0007669"/>
    <property type="project" value="InterPro"/>
</dbReference>
<gene>
    <name evidence="10" type="ORF">SAMN04488117_108182</name>
</gene>
<reference evidence="10 11" key="1">
    <citation type="submission" date="2016-10" db="EMBL/GenBank/DDBJ databases">
        <authorList>
            <person name="de Groot N.N."/>
        </authorList>
    </citation>
    <scope>NUCLEOTIDE SEQUENCE [LARGE SCALE GENOMIC DNA]</scope>
    <source>
        <strain evidence="10 11">DSM 27375</strain>
    </source>
</reference>
<dbReference type="AlphaFoldDB" id="A0A1G7PWK6"/>
<dbReference type="InterPro" id="IPR027304">
    <property type="entry name" value="Trigger_fact/SurA_dom_sf"/>
</dbReference>